<keyword evidence="1" id="KW-1133">Transmembrane helix</keyword>
<name>A0A6I4SM33_9SPHN</name>
<evidence type="ECO:0000313" key="2">
    <source>
        <dbReference type="EMBL" id="MXO56734.1"/>
    </source>
</evidence>
<dbReference type="AlphaFoldDB" id="A0A6I4SM33"/>
<sequence>MPEIETILLVLVVIAALLGGMFSRASQGLVAVLAAFGYFIAAFFLFDKSDPLWFVTLMMGFALSAVLAMAGAFAGRVLSKLLPPRA</sequence>
<accession>A0A6I4SM33</accession>
<organism evidence="2 3">
    <name type="scientific">Pontixanthobacter gangjinensis</name>
    <dbReference type="NCBI Taxonomy" id="1028742"/>
    <lineage>
        <taxon>Bacteria</taxon>
        <taxon>Pseudomonadati</taxon>
        <taxon>Pseudomonadota</taxon>
        <taxon>Alphaproteobacteria</taxon>
        <taxon>Sphingomonadales</taxon>
        <taxon>Erythrobacteraceae</taxon>
        <taxon>Pontixanthobacter</taxon>
    </lineage>
</organism>
<evidence type="ECO:0000256" key="1">
    <source>
        <dbReference type="SAM" id="Phobius"/>
    </source>
</evidence>
<feature type="transmembrane region" description="Helical" evidence="1">
    <location>
        <begin position="52"/>
        <end position="75"/>
    </location>
</feature>
<keyword evidence="3" id="KW-1185">Reference proteome</keyword>
<proteinExistence type="predicted"/>
<reference evidence="2 3" key="1">
    <citation type="submission" date="2019-12" db="EMBL/GenBank/DDBJ databases">
        <title>Genomic-based taxomic classification of the family Erythrobacteraceae.</title>
        <authorList>
            <person name="Xu L."/>
        </authorList>
    </citation>
    <scope>NUCLEOTIDE SEQUENCE [LARGE SCALE GENOMIC DNA]</scope>
    <source>
        <strain evidence="2 3">JCM 17802</strain>
    </source>
</reference>
<comment type="caution">
    <text evidence="2">The sequence shown here is derived from an EMBL/GenBank/DDBJ whole genome shotgun (WGS) entry which is preliminary data.</text>
</comment>
<keyword evidence="1" id="KW-0812">Transmembrane</keyword>
<dbReference type="RefSeq" id="WP_160597898.1">
    <property type="nucleotide sequence ID" value="NZ_WTYS01000001.1"/>
</dbReference>
<dbReference type="Proteomes" id="UP000468943">
    <property type="component" value="Unassembled WGS sequence"/>
</dbReference>
<keyword evidence="1" id="KW-0472">Membrane</keyword>
<gene>
    <name evidence="2" type="ORF">GRI36_07545</name>
</gene>
<feature type="transmembrane region" description="Helical" evidence="1">
    <location>
        <begin position="29"/>
        <end position="46"/>
    </location>
</feature>
<feature type="transmembrane region" description="Helical" evidence="1">
    <location>
        <begin position="6"/>
        <end position="22"/>
    </location>
</feature>
<evidence type="ECO:0000313" key="3">
    <source>
        <dbReference type="Proteomes" id="UP000468943"/>
    </source>
</evidence>
<dbReference type="EMBL" id="WTYS01000001">
    <property type="protein sequence ID" value="MXO56734.1"/>
    <property type="molecule type" value="Genomic_DNA"/>
</dbReference>
<protein>
    <submittedName>
        <fullName evidence="2">Uncharacterized protein</fullName>
    </submittedName>
</protein>